<dbReference type="Proteomes" id="UP001183390">
    <property type="component" value="Unassembled WGS sequence"/>
</dbReference>
<evidence type="ECO:0000313" key="3">
    <source>
        <dbReference type="EMBL" id="MDT0327419.1"/>
    </source>
</evidence>
<keyword evidence="2" id="KW-0472">Membrane</keyword>
<dbReference type="RefSeq" id="WP_311510195.1">
    <property type="nucleotide sequence ID" value="NZ_JAVREP010000001.1"/>
</dbReference>
<feature type="compositionally biased region" description="Low complexity" evidence="1">
    <location>
        <begin position="103"/>
        <end position="121"/>
    </location>
</feature>
<comment type="caution">
    <text evidence="3">The sequence shown here is derived from an EMBL/GenBank/DDBJ whole genome shotgun (WGS) entry which is preliminary data.</text>
</comment>
<protein>
    <recommendedName>
        <fullName evidence="5">DUF3040 domain-containing protein</fullName>
    </recommendedName>
</protein>
<feature type="compositionally biased region" description="Polar residues" evidence="1">
    <location>
        <begin position="242"/>
        <end position="252"/>
    </location>
</feature>
<evidence type="ECO:0000256" key="2">
    <source>
        <dbReference type="SAM" id="Phobius"/>
    </source>
</evidence>
<accession>A0ABU2M439</accession>
<feature type="compositionally biased region" description="Gly residues" evidence="1">
    <location>
        <begin position="195"/>
        <end position="239"/>
    </location>
</feature>
<proteinExistence type="predicted"/>
<gene>
    <name evidence="3" type="ORF">RM479_03245</name>
</gene>
<feature type="region of interest" description="Disordered" evidence="1">
    <location>
        <begin position="88"/>
        <end position="252"/>
    </location>
</feature>
<keyword evidence="2" id="KW-1133">Transmembrane helix</keyword>
<feature type="compositionally biased region" description="Low complexity" evidence="1">
    <location>
        <begin position="153"/>
        <end position="163"/>
    </location>
</feature>
<reference evidence="4" key="1">
    <citation type="submission" date="2023-07" db="EMBL/GenBank/DDBJ databases">
        <title>30 novel species of actinomycetes from the DSMZ collection.</title>
        <authorList>
            <person name="Nouioui I."/>
        </authorList>
    </citation>
    <scope>NUCLEOTIDE SEQUENCE [LARGE SCALE GENOMIC DNA]</scope>
    <source>
        <strain evidence="4">DSM 44743</strain>
    </source>
</reference>
<name>A0ABU2M439_9ACTN</name>
<feature type="transmembrane region" description="Helical" evidence="2">
    <location>
        <begin position="54"/>
        <end position="73"/>
    </location>
</feature>
<keyword evidence="4" id="KW-1185">Reference proteome</keyword>
<keyword evidence="2" id="KW-0812">Transmembrane</keyword>
<dbReference type="EMBL" id="JAVREP010000001">
    <property type="protein sequence ID" value="MDT0327419.1"/>
    <property type="molecule type" value="Genomic_DNA"/>
</dbReference>
<evidence type="ECO:0000313" key="4">
    <source>
        <dbReference type="Proteomes" id="UP001183390"/>
    </source>
</evidence>
<evidence type="ECO:0000256" key="1">
    <source>
        <dbReference type="SAM" id="MobiDB-lite"/>
    </source>
</evidence>
<organism evidence="3 4">
    <name type="scientific">Nocardiopsis lambiniae</name>
    <dbReference type="NCBI Taxonomy" id="3075539"/>
    <lineage>
        <taxon>Bacteria</taxon>
        <taxon>Bacillati</taxon>
        <taxon>Actinomycetota</taxon>
        <taxon>Actinomycetes</taxon>
        <taxon>Streptosporangiales</taxon>
        <taxon>Nocardiopsidaceae</taxon>
        <taxon>Nocardiopsis</taxon>
    </lineage>
</organism>
<sequence length="252" mass="25069">MTSPTDPTNDEFDNRLRHVLKAEADAVTTSPEALNLIRERTARNRTGVWFGLPWLRPVLAVAGTVLIAASVVMSTPQVRDQVLDMVPAGADRQGTPPEEDADGGVAAPVPSVEPEQEAAPPEQKPSPSPSEEPSGSAEEGEDDGPEATTACPSTGATSTQGSSSDDEKKKKEEDEQDDCEPSKEPAPDGEEPDGSTGGGTGDGSGGGDSSGGGSTGGGTGDGSGGGDSSGGGSTGGDGSGTEQSTSQSSVGE</sequence>
<evidence type="ECO:0008006" key="5">
    <source>
        <dbReference type="Google" id="ProtNLM"/>
    </source>
</evidence>